<dbReference type="STRING" id="1064592.G0VHA1"/>
<dbReference type="GeneID" id="96904520"/>
<evidence type="ECO:0000256" key="8">
    <source>
        <dbReference type="ARBA" id="ARBA00061004"/>
    </source>
</evidence>
<comment type="subcellular location">
    <subcellularLocation>
        <location evidence="1">Endoplasmic reticulum membrane</location>
        <topology evidence="1">Single-pass membrane protein</topology>
    </subcellularLocation>
</comment>
<dbReference type="SUPFAM" id="SSF46565">
    <property type="entry name" value="Chaperone J-domain"/>
    <property type="match status" value="1"/>
</dbReference>
<keyword evidence="6 10" id="KW-0472">Membrane</keyword>
<evidence type="ECO:0000256" key="9">
    <source>
        <dbReference type="SAM" id="MobiDB-lite"/>
    </source>
</evidence>
<dbReference type="Gene3D" id="1.10.287.110">
    <property type="entry name" value="DnaJ domain"/>
    <property type="match status" value="1"/>
</dbReference>
<evidence type="ECO:0000256" key="11">
    <source>
        <dbReference type="SAM" id="SignalP"/>
    </source>
</evidence>
<keyword evidence="5 10" id="KW-1133">Transmembrane helix</keyword>
<dbReference type="RefSeq" id="XP_003677227.1">
    <property type="nucleotide sequence ID" value="XM_003677179.1"/>
</dbReference>
<dbReference type="Pfam" id="PF00226">
    <property type="entry name" value="DnaJ"/>
    <property type="match status" value="1"/>
</dbReference>
<dbReference type="PANTHER" id="PTHR44653">
    <property type="entry name" value="DNAJ HOMOLOG SUBFAMILY C MEMBER 1"/>
    <property type="match status" value="1"/>
</dbReference>
<dbReference type="eggNOG" id="KOG0724">
    <property type="taxonomic scope" value="Eukaryota"/>
</dbReference>
<name>G0VHA1_NAUCA</name>
<evidence type="ECO:0000256" key="6">
    <source>
        <dbReference type="ARBA" id="ARBA00023136"/>
    </source>
</evidence>
<dbReference type="EMBL" id="HE576757">
    <property type="protein sequence ID" value="CCC70874.1"/>
    <property type="molecule type" value="Genomic_DNA"/>
</dbReference>
<dbReference type="CDD" id="cd06257">
    <property type="entry name" value="DnaJ"/>
    <property type="match status" value="1"/>
</dbReference>
<evidence type="ECO:0000256" key="7">
    <source>
        <dbReference type="ARBA" id="ARBA00023186"/>
    </source>
</evidence>
<dbReference type="InterPro" id="IPR018253">
    <property type="entry name" value="DnaJ_domain_CS"/>
</dbReference>
<dbReference type="KEGG" id="ncs:NCAS_0F03900"/>
<keyword evidence="14" id="KW-1185">Reference proteome</keyword>
<feature type="chain" id="PRO_5003411013" description="J domain-containing protein" evidence="11">
    <location>
        <begin position="28"/>
        <end position="313"/>
    </location>
</feature>
<feature type="domain" description="J" evidence="12">
    <location>
        <begin position="51"/>
        <end position="115"/>
    </location>
</feature>
<feature type="region of interest" description="Disordered" evidence="9">
    <location>
        <begin position="259"/>
        <end position="296"/>
    </location>
</feature>
<dbReference type="OrthoDB" id="413400at2759"/>
<dbReference type="PANTHER" id="PTHR44653:SF2">
    <property type="entry name" value="DNAJ HOMOLOG SUBFAMILY C MEMBER 1"/>
    <property type="match status" value="1"/>
</dbReference>
<accession>G0VHA1</accession>
<evidence type="ECO:0000256" key="4">
    <source>
        <dbReference type="ARBA" id="ARBA00022824"/>
    </source>
</evidence>
<keyword evidence="7" id="KW-0143">Chaperone</keyword>
<dbReference type="InterPro" id="IPR001623">
    <property type="entry name" value="DnaJ_domain"/>
</dbReference>
<feature type="compositionally biased region" description="Basic and acidic residues" evidence="9">
    <location>
        <begin position="275"/>
        <end position="286"/>
    </location>
</feature>
<reference evidence="13 14" key="1">
    <citation type="journal article" date="2011" name="Proc. Natl. Acad. Sci. U.S.A.">
        <title>Evolutionary erosion of yeast sex chromosomes by mating-type switching accidents.</title>
        <authorList>
            <person name="Gordon J.L."/>
            <person name="Armisen D."/>
            <person name="Proux-Wera E."/>
            <person name="Oheigeartaigh S.S."/>
            <person name="Byrne K.P."/>
            <person name="Wolfe K.H."/>
        </authorList>
    </citation>
    <scope>NUCLEOTIDE SEQUENCE [LARGE SCALE GENOMIC DNA]</scope>
    <source>
        <strain evidence="14">ATCC 76901 / BCRC 22586 / CBS 4309 / NBRC 1992 / NRRL Y-12630</strain>
    </source>
</reference>
<organism evidence="13 14">
    <name type="scientific">Naumovozyma castellii</name>
    <name type="common">Yeast</name>
    <name type="synonym">Saccharomyces castellii</name>
    <dbReference type="NCBI Taxonomy" id="27288"/>
    <lineage>
        <taxon>Eukaryota</taxon>
        <taxon>Fungi</taxon>
        <taxon>Dikarya</taxon>
        <taxon>Ascomycota</taxon>
        <taxon>Saccharomycotina</taxon>
        <taxon>Saccharomycetes</taxon>
        <taxon>Saccharomycetales</taxon>
        <taxon>Saccharomycetaceae</taxon>
        <taxon>Naumovozyma</taxon>
    </lineage>
</organism>
<dbReference type="InParanoid" id="G0VHA1"/>
<dbReference type="GO" id="GO:0006457">
    <property type="term" value="P:protein folding"/>
    <property type="evidence" value="ECO:0007669"/>
    <property type="project" value="EnsemblFungi"/>
</dbReference>
<evidence type="ECO:0000256" key="3">
    <source>
        <dbReference type="ARBA" id="ARBA00022729"/>
    </source>
</evidence>
<evidence type="ECO:0000259" key="12">
    <source>
        <dbReference type="PROSITE" id="PS50076"/>
    </source>
</evidence>
<keyword evidence="3 11" id="KW-0732">Signal</keyword>
<protein>
    <recommendedName>
        <fullName evidence="12">J domain-containing protein</fullName>
    </recommendedName>
</protein>
<dbReference type="PROSITE" id="PS50076">
    <property type="entry name" value="DNAJ_2"/>
    <property type="match status" value="1"/>
</dbReference>
<feature type="signal peptide" evidence="11">
    <location>
        <begin position="1"/>
        <end position="27"/>
    </location>
</feature>
<gene>
    <name evidence="13" type="primary">NCAS0F03900</name>
    <name evidence="13" type="ordered locus">NCAS_0F03900</name>
</gene>
<dbReference type="HOGENOM" id="CLU_037236_2_0_1"/>
<dbReference type="GO" id="GO:0005789">
    <property type="term" value="C:endoplasmic reticulum membrane"/>
    <property type="evidence" value="ECO:0007669"/>
    <property type="project" value="UniProtKB-SubCell"/>
</dbReference>
<evidence type="ECO:0000256" key="1">
    <source>
        <dbReference type="ARBA" id="ARBA00004389"/>
    </source>
</evidence>
<dbReference type="FunCoup" id="G0VHA1">
    <property type="interactions" value="48"/>
</dbReference>
<dbReference type="Proteomes" id="UP000001640">
    <property type="component" value="Chromosome 6"/>
</dbReference>
<feature type="transmembrane region" description="Helical" evidence="10">
    <location>
        <begin position="139"/>
        <end position="157"/>
    </location>
</feature>
<dbReference type="AlphaFoldDB" id="G0VHA1"/>
<comment type="similarity">
    <text evidence="8">Belongs to the DnaJ family.</text>
</comment>
<dbReference type="SMART" id="SM00271">
    <property type="entry name" value="DnaJ"/>
    <property type="match status" value="1"/>
</dbReference>
<evidence type="ECO:0000256" key="5">
    <source>
        <dbReference type="ARBA" id="ARBA00022989"/>
    </source>
</evidence>
<evidence type="ECO:0000313" key="14">
    <source>
        <dbReference type="Proteomes" id="UP000001640"/>
    </source>
</evidence>
<dbReference type="InterPro" id="IPR052606">
    <property type="entry name" value="DnaJ_domain_protein"/>
</dbReference>
<keyword evidence="2 10" id="KW-0812">Transmembrane</keyword>
<evidence type="ECO:0000313" key="13">
    <source>
        <dbReference type="EMBL" id="CCC70874.1"/>
    </source>
</evidence>
<dbReference type="OMA" id="AAYWERK"/>
<keyword evidence="4" id="KW-0256">Endoplasmic reticulum</keyword>
<dbReference type="InterPro" id="IPR036869">
    <property type="entry name" value="J_dom_sf"/>
</dbReference>
<reference key="2">
    <citation type="submission" date="2011-08" db="EMBL/GenBank/DDBJ databases">
        <title>Genome sequence of Naumovozyma castellii.</title>
        <authorList>
            <person name="Gordon J.L."/>
            <person name="Armisen D."/>
            <person name="Proux-Wera E."/>
            <person name="OhEigeartaigh S.S."/>
            <person name="Byrne K.P."/>
            <person name="Wolfe K.H."/>
        </authorList>
    </citation>
    <scope>NUCLEOTIDE SEQUENCE</scope>
    <source>
        <strain>Type strain:CBS 4309</strain>
    </source>
</reference>
<dbReference type="FunFam" id="1.10.287.110:FF:000116">
    <property type="entry name" value="Erj5p"/>
    <property type="match status" value="1"/>
</dbReference>
<sequence>MVSNFFRMSQLWSLVLLLSLLIPAAYCFTTSEIEIFQLQKELENKYGKEMDFYKFLKLPKSMDSTSREIIKNLRKLSRKYHPDKNKKFKKLYERLNLATQFLANDDMRKSYDYYLKNGFPDYDFSKGGFFFTRVQPKTWFILSFVFLFTGVIHYLILKVQASSNRRRIEGFVKQCKDQDDTQGLGEKRLSFKQHEEDEAKELIVKFGQVYIIESDGMYTLVSPDSITEPTLYDSILFKLPLWFWKQTLGRFITLPTRKSVEKPRPGEQVLGTASKPEKASKNDGKRTTSTTIKPGQQKKVLENGKVIYSRKKD</sequence>
<evidence type="ECO:0000256" key="10">
    <source>
        <dbReference type="SAM" id="Phobius"/>
    </source>
</evidence>
<proteinExistence type="inferred from homology"/>
<dbReference type="PROSITE" id="PS00636">
    <property type="entry name" value="DNAJ_1"/>
    <property type="match status" value="1"/>
</dbReference>
<evidence type="ECO:0000256" key="2">
    <source>
        <dbReference type="ARBA" id="ARBA00022692"/>
    </source>
</evidence>